<dbReference type="PROSITE" id="PS50801">
    <property type="entry name" value="STAS"/>
    <property type="match status" value="1"/>
</dbReference>
<dbReference type="RefSeq" id="WP_161946136.1">
    <property type="nucleotide sequence ID" value="NZ_FMXO01000001.1"/>
</dbReference>
<evidence type="ECO:0000313" key="2">
    <source>
        <dbReference type="EMBL" id="SDB03200.1"/>
    </source>
</evidence>
<evidence type="ECO:0000313" key="3">
    <source>
        <dbReference type="Proteomes" id="UP000198771"/>
    </source>
</evidence>
<gene>
    <name evidence="2" type="ORF">SAMN05660653_00136</name>
</gene>
<sequence length="107" mass="12046">MAQWEILNNDATTRVFKLSGRWGVESAEELHQAFLQAVDGSVLLQVDMEAVEDVDLSFFQIICGAFKTMEEGRMQFVKIPEHIISKADRMGFLPRHSSGIFGKGVQE</sequence>
<dbReference type="Pfam" id="PF13466">
    <property type="entry name" value="STAS_2"/>
    <property type="match status" value="1"/>
</dbReference>
<dbReference type="STRING" id="617002.SAMN05660653_00136"/>
<dbReference type="SUPFAM" id="SSF52091">
    <property type="entry name" value="SpoIIaa-like"/>
    <property type="match status" value="1"/>
</dbReference>
<keyword evidence="3" id="KW-1185">Reference proteome</keyword>
<protein>
    <submittedName>
        <fullName evidence="2">STAS domain-containing protein</fullName>
    </submittedName>
</protein>
<dbReference type="InterPro" id="IPR036513">
    <property type="entry name" value="STAS_dom_sf"/>
</dbReference>
<reference evidence="2 3" key="1">
    <citation type="submission" date="2016-10" db="EMBL/GenBank/DDBJ databases">
        <authorList>
            <person name="de Groot N.N."/>
        </authorList>
    </citation>
    <scope>NUCLEOTIDE SEQUENCE [LARGE SCALE GENOMIC DNA]</scope>
    <source>
        <strain evidence="2 3">ASO4-2</strain>
    </source>
</reference>
<dbReference type="OrthoDB" id="5471818at2"/>
<name>A0A1G6A4E8_9BACT</name>
<dbReference type="InterPro" id="IPR058548">
    <property type="entry name" value="MlaB-like_STAS"/>
</dbReference>
<organism evidence="2 3">
    <name type="scientific">Desulfonatronum thiosulfatophilum</name>
    <dbReference type="NCBI Taxonomy" id="617002"/>
    <lineage>
        <taxon>Bacteria</taxon>
        <taxon>Pseudomonadati</taxon>
        <taxon>Thermodesulfobacteriota</taxon>
        <taxon>Desulfovibrionia</taxon>
        <taxon>Desulfovibrionales</taxon>
        <taxon>Desulfonatronaceae</taxon>
        <taxon>Desulfonatronum</taxon>
    </lineage>
</organism>
<dbReference type="Gene3D" id="3.30.750.24">
    <property type="entry name" value="STAS domain"/>
    <property type="match status" value="1"/>
</dbReference>
<dbReference type="EMBL" id="FMXO01000001">
    <property type="protein sequence ID" value="SDB03200.1"/>
    <property type="molecule type" value="Genomic_DNA"/>
</dbReference>
<dbReference type="Proteomes" id="UP000198771">
    <property type="component" value="Unassembled WGS sequence"/>
</dbReference>
<dbReference type="AlphaFoldDB" id="A0A1G6A4E8"/>
<proteinExistence type="predicted"/>
<evidence type="ECO:0000259" key="1">
    <source>
        <dbReference type="PROSITE" id="PS50801"/>
    </source>
</evidence>
<accession>A0A1G6A4E8</accession>
<feature type="domain" description="STAS" evidence="1">
    <location>
        <begin position="15"/>
        <end position="107"/>
    </location>
</feature>
<dbReference type="InterPro" id="IPR002645">
    <property type="entry name" value="STAS_dom"/>
</dbReference>